<reference evidence="2" key="2">
    <citation type="submission" date="2019-07" db="EMBL/GenBank/DDBJ databases">
        <authorList>
            <person name="Seetharam A."/>
            <person name="Woodhouse M."/>
            <person name="Cannon E."/>
        </authorList>
    </citation>
    <scope>NUCLEOTIDE SEQUENCE [LARGE SCALE GENOMIC DNA]</scope>
    <source>
        <strain evidence="2">cv. B73</strain>
    </source>
</reference>
<reference evidence="3" key="1">
    <citation type="submission" date="2015-12" db="EMBL/GenBank/DDBJ databases">
        <title>Update maize B73 reference genome by single molecule sequencing technologies.</title>
        <authorList>
            <consortium name="Maize Genome Sequencing Project"/>
            <person name="Ware D."/>
        </authorList>
    </citation>
    <scope>NUCLEOTIDE SEQUENCE [LARGE SCALE GENOMIC DNA]</scope>
    <source>
        <strain evidence="3">cv. B73</strain>
    </source>
</reference>
<evidence type="ECO:0000256" key="1">
    <source>
        <dbReference type="SAM" id="MobiDB-lite"/>
    </source>
</evidence>
<keyword evidence="3" id="KW-1185">Reference proteome</keyword>
<dbReference type="Gramene" id="Zm00001eb029090_T001">
    <property type="protein sequence ID" value="Zm00001eb029090_P001"/>
    <property type="gene ID" value="Zm00001eb029090"/>
</dbReference>
<dbReference type="Proteomes" id="UP000007305">
    <property type="component" value="Chromosome 1"/>
</dbReference>
<sequence length="145" mass="15357">MQTTADEAKMNAILSMLAGESSKSARIKSASAAAGRAFGEDEGACSPGGARRKRLCQMGYPAMSAEGKNRERRLQHSSGLELGADSTAPVLYSGPASTNLEDDIESCGGTRVGRCVSDEDEEDEEEVSPLIRKNCRSKNSDDVPI</sequence>
<feature type="region of interest" description="Disordered" evidence="1">
    <location>
        <begin position="20"/>
        <end position="51"/>
    </location>
</feature>
<dbReference type="AlphaFoldDB" id="A0A804LQQ8"/>
<reference evidence="2" key="3">
    <citation type="submission" date="2021-05" db="UniProtKB">
        <authorList>
            <consortium name="EnsemblPlants"/>
        </authorList>
    </citation>
    <scope>IDENTIFICATION</scope>
    <source>
        <strain evidence="2">cv. B73</strain>
    </source>
</reference>
<dbReference type="InParanoid" id="A0A804LQQ8"/>
<feature type="region of interest" description="Disordered" evidence="1">
    <location>
        <begin position="63"/>
        <end position="145"/>
    </location>
</feature>
<name>A0A804LQQ8_MAIZE</name>
<protein>
    <submittedName>
        <fullName evidence="2">Uncharacterized protein</fullName>
    </submittedName>
</protein>
<accession>A0A804LQQ8</accession>
<evidence type="ECO:0000313" key="3">
    <source>
        <dbReference type="Proteomes" id="UP000007305"/>
    </source>
</evidence>
<proteinExistence type="predicted"/>
<feature type="compositionally biased region" description="Low complexity" evidence="1">
    <location>
        <begin position="21"/>
        <end position="37"/>
    </location>
</feature>
<feature type="compositionally biased region" description="Acidic residues" evidence="1">
    <location>
        <begin position="118"/>
        <end position="127"/>
    </location>
</feature>
<organism evidence="2 3">
    <name type="scientific">Zea mays</name>
    <name type="common">Maize</name>
    <dbReference type="NCBI Taxonomy" id="4577"/>
    <lineage>
        <taxon>Eukaryota</taxon>
        <taxon>Viridiplantae</taxon>
        <taxon>Streptophyta</taxon>
        <taxon>Embryophyta</taxon>
        <taxon>Tracheophyta</taxon>
        <taxon>Spermatophyta</taxon>
        <taxon>Magnoliopsida</taxon>
        <taxon>Liliopsida</taxon>
        <taxon>Poales</taxon>
        <taxon>Poaceae</taxon>
        <taxon>PACMAD clade</taxon>
        <taxon>Panicoideae</taxon>
        <taxon>Andropogonodae</taxon>
        <taxon>Andropogoneae</taxon>
        <taxon>Tripsacinae</taxon>
        <taxon>Zea</taxon>
    </lineage>
</organism>
<dbReference type="EnsemblPlants" id="Zm00001eb029090_T001">
    <property type="protein sequence ID" value="Zm00001eb029090_P001"/>
    <property type="gene ID" value="Zm00001eb029090"/>
</dbReference>
<evidence type="ECO:0000313" key="2">
    <source>
        <dbReference type="EnsemblPlants" id="Zm00001eb029090_P001"/>
    </source>
</evidence>